<dbReference type="PANTHER" id="PTHR41700:SF1">
    <property type="entry name" value="N-ACETYLTRANSFERASE DOMAIN-CONTAINING PROTEIN"/>
    <property type="match status" value="1"/>
</dbReference>
<organism evidence="2 3">
    <name type="scientific">Streptomyces coryli</name>
    <dbReference type="NCBI Taxonomy" id="1128680"/>
    <lineage>
        <taxon>Bacteria</taxon>
        <taxon>Bacillati</taxon>
        <taxon>Actinomycetota</taxon>
        <taxon>Actinomycetes</taxon>
        <taxon>Kitasatosporales</taxon>
        <taxon>Streptomycetaceae</taxon>
        <taxon>Streptomyces</taxon>
    </lineage>
</organism>
<sequence>MADPRVRTGGGVSDIVEAAAAASDLAQRRSGVAIRQLSREAEFRAACDLLDRVWRPPPGSPLITMALLRGFQHAGSYVAGAYEADRLIGVCIGFLSDAGLHSHIAGVDARARGRNIGFALKVHQRAWALERALTKVTWTYDPLVSRNAYFNLAKLGAVAEEYLPDFYGVMDDGVNKGQGSDRLLVGWNLADPAVAEACVRSHHQAPVPPDAVAGLDADADGLPVRGPLDATCLSVRVPSDIEALRGARPAVAQAWRSALRDILGGLLADGAAVTGFTRDGRYFVERKGDR</sequence>
<dbReference type="InterPro" id="IPR000182">
    <property type="entry name" value="GNAT_dom"/>
</dbReference>
<evidence type="ECO:0000313" key="3">
    <source>
        <dbReference type="Proteomes" id="UP000481583"/>
    </source>
</evidence>
<comment type="caution">
    <text evidence="2">The sequence shown here is derived from an EMBL/GenBank/DDBJ whole genome shotgun (WGS) entry which is preliminary data.</text>
</comment>
<dbReference type="AlphaFoldDB" id="A0A6G4TRT0"/>
<proteinExistence type="predicted"/>
<dbReference type="EMBL" id="JAAKZV010000004">
    <property type="protein sequence ID" value="NGN62719.1"/>
    <property type="molecule type" value="Genomic_DNA"/>
</dbReference>
<dbReference type="GO" id="GO:0016747">
    <property type="term" value="F:acyltransferase activity, transferring groups other than amino-acyl groups"/>
    <property type="evidence" value="ECO:0007669"/>
    <property type="project" value="InterPro"/>
</dbReference>
<evidence type="ECO:0000259" key="1">
    <source>
        <dbReference type="PROSITE" id="PS51186"/>
    </source>
</evidence>
<name>A0A6G4TRT0_9ACTN</name>
<dbReference type="Proteomes" id="UP000481583">
    <property type="component" value="Unassembled WGS sequence"/>
</dbReference>
<protein>
    <submittedName>
        <fullName evidence="2">GNAT family N-acetyltransferase</fullName>
    </submittedName>
</protein>
<gene>
    <name evidence="2" type="ORF">G5C51_02225</name>
</gene>
<keyword evidence="3" id="KW-1185">Reference proteome</keyword>
<reference evidence="2 3" key="1">
    <citation type="submission" date="2020-02" db="EMBL/GenBank/DDBJ databases">
        <title>Whole-genome analyses of novel actinobacteria.</title>
        <authorList>
            <person name="Sahin N."/>
        </authorList>
    </citation>
    <scope>NUCLEOTIDE SEQUENCE [LARGE SCALE GENOMIC DNA]</scope>
    <source>
        <strain evidence="2 3">A7024</strain>
    </source>
</reference>
<dbReference type="Gene3D" id="3.40.630.30">
    <property type="match status" value="1"/>
</dbReference>
<dbReference type="InterPro" id="IPR016181">
    <property type="entry name" value="Acyl_CoA_acyltransferase"/>
</dbReference>
<feature type="domain" description="N-acetyltransferase" evidence="1">
    <location>
        <begin position="32"/>
        <end position="175"/>
    </location>
</feature>
<accession>A0A6G4TRT0</accession>
<keyword evidence="2" id="KW-0808">Transferase</keyword>
<dbReference type="PROSITE" id="PS51186">
    <property type="entry name" value="GNAT"/>
    <property type="match status" value="1"/>
</dbReference>
<evidence type="ECO:0000313" key="2">
    <source>
        <dbReference type="EMBL" id="NGN62719.1"/>
    </source>
</evidence>
<dbReference type="InterPro" id="IPR038764">
    <property type="entry name" value="GNAT_N_AcTrfase_prd"/>
</dbReference>
<dbReference type="SUPFAM" id="SSF55729">
    <property type="entry name" value="Acyl-CoA N-acyltransferases (Nat)"/>
    <property type="match status" value="1"/>
</dbReference>
<dbReference type="PANTHER" id="PTHR41700">
    <property type="entry name" value="GCN5-RELATED N-ACETYLTRANSFERASE"/>
    <property type="match status" value="1"/>
</dbReference>